<dbReference type="GO" id="GO:0016491">
    <property type="term" value="F:oxidoreductase activity"/>
    <property type="evidence" value="ECO:0007669"/>
    <property type="project" value="UniProtKB-KW"/>
</dbReference>
<evidence type="ECO:0000259" key="6">
    <source>
        <dbReference type="PROSITE" id="PS51387"/>
    </source>
</evidence>
<dbReference type="InterPro" id="IPR006094">
    <property type="entry name" value="Oxid_FAD_bind_N"/>
</dbReference>
<sequence>MATLKSLKSALVHKATATESSLKQPLSDTQYSAGFDILLQGLGWITYQDFIIPQLSQLLAPLFDSRTHISVLEIGPGPQSVLGYLPGRLRRKVKRYVAFEPNSLFATSVEEFLCSTSETDSPLPCLESPPDIHRIPFALNRKTESGTGTGTRESEEKFDFILFCHSMYGMKPKAKFIERALEMLVERPEGGMVVVFHREGTLQFDGLVCHRTASFPTGAISIANNDEVLDCFAPFLAGFVMQGVEADKAIRVEWRKVCRALSRREEAHPDHLLFSSPNVMAAFTQHATTLPELTAQVPLSMGNKVVKNREARLHHPASIFRPEVQHVQQCVQWALKHGVSLTVIGGGHSGHCLWSDVVSVDMAAFDKVHILAAGDSGGKSGSKSVSLIVAEAGCKTGDIIRKTMEAGMTVPLGSRPSVGAGLWLQGGIGHLEVVKNREARLHHPASIFRPEVQHVQQCVQWALKHGVSLTVIGGGHSGHCLWSDVVSVDMAAFDKVHILAAGDSGGKSGSKSVSLIVAEAGCKTGDIIRKTMEAGMTVPLGSRPSVGAGLWLQGGIGHLARMYGLACDAIVGAVVVSVNSSQALCIGYVPSQHWPAGAVRPENESDMLWAIKGAGTNIGIVVSVTFKAYVAPTCLTRNWVVPLSNNHEARLKLSDFDNFIARKLPRNCSADAYLYWDIGQLHLGVTMFESSTARLTSETPTPTPGPVDTVLGQKNNFKVVDGIGLFEAEMYISGMHSGHGEGRTSSFKRCLFLKHIGALNIADILVAAIETRPSPLSYLHLLQGGGADGTEVAQAAVQWVYNIARNLLPLSSGVYSADLRPDPRDAALATKAFGLNWPHLAHLKHSLDPHNVLAYACPLPKPQIEQKLIILITGENCAGKDFCADIWVSVFLTCARKNLRARAVSISDATKREYAAATGADLDHLLRDRAYKEQHRPELTAFFQHQVQHRPRLPEEHFLEVVQGAEDVDVLLITGMRDEAPVAVLSHLVPHSRLLEVHIKANKQSRRARQGCDSGDYDGDNNGDNNSGGSKLTVLEYRPSFIFDNDIIGNEAAKRFAERYLLPFFHKDLQPLADMVHPVPGFPCPGIEFRHVLNISQQLGGLSLCTSLLQTHFTGDWAKIDVVVCCEAGGFVYVSALASQINIPLALIREAGKLPPPTVSVLKSTSHISSSTSDNSKKTIEMGRDLIPRGASVVVVDDVLATGKTLCAVLQLLDKAGISAENVSIMVMAEFPVHRGRELLRQRGFGGVNVQSLLVFGGA</sequence>
<keyword evidence="8" id="KW-1185">Reference proteome</keyword>
<keyword evidence="4" id="KW-0560">Oxidoreductase</keyword>
<dbReference type="PROSITE" id="PS51387">
    <property type="entry name" value="FAD_PCMH"/>
    <property type="match status" value="1"/>
</dbReference>
<proteinExistence type="inferred from homology"/>
<gene>
    <name evidence="7" type="ORF">SI65_04152</name>
</gene>
<dbReference type="EMBL" id="JXNT01000003">
    <property type="protein sequence ID" value="ODM21099.1"/>
    <property type="molecule type" value="Genomic_DNA"/>
</dbReference>
<dbReference type="Pfam" id="PF01565">
    <property type="entry name" value="FAD_binding_4"/>
    <property type="match status" value="2"/>
</dbReference>
<dbReference type="PANTHER" id="PTHR42973:SF25">
    <property type="entry name" value="PHOSPHOMEVALONATE KINASE"/>
    <property type="match status" value="1"/>
</dbReference>
<evidence type="ECO:0000313" key="7">
    <source>
        <dbReference type="EMBL" id="ODM21099.1"/>
    </source>
</evidence>
<keyword evidence="3" id="KW-0274">FAD</keyword>
<dbReference type="InterPro" id="IPR016169">
    <property type="entry name" value="FAD-bd_PCMH_sub2"/>
</dbReference>
<dbReference type="AlphaFoldDB" id="A0A1E3BJI3"/>
<dbReference type="InterPro" id="IPR016166">
    <property type="entry name" value="FAD-bd_PCMH"/>
</dbReference>
<evidence type="ECO:0000256" key="3">
    <source>
        <dbReference type="ARBA" id="ARBA00022827"/>
    </source>
</evidence>
<comment type="similarity">
    <text evidence="1">Belongs to the oxygen-dependent FAD-linked oxidoreductase family.</text>
</comment>
<dbReference type="OrthoDB" id="363185at2759"/>
<dbReference type="Gene3D" id="3.30.465.10">
    <property type="match status" value="2"/>
</dbReference>
<dbReference type="CDD" id="cd06223">
    <property type="entry name" value="PRTases_typeI"/>
    <property type="match status" value="1"/>
</dbReference>
<organism evidence="7 8">
    <name type="scientific">Aspergillus cristatus</name>
    <name type="common">Chinese Fuzhuan brick tea-fermentation fungus</name>
    <name type="synonym">Eurotium cristatum</name>
    <dbReference type="NCBI Taxonomy" id="573508"/>
    <lineage>
        <taxon>Eukaryota</taxon>
        <taxon>Fungi</taxon>
        <taxon>Dikarya</taxon>
        <taxon>Ascomycota</taxon>
        <taxon>Pezizomycotina</taxon>
        <taxon>Eurotiomycetes</taxon>
        <taxon>Eurotiomycetidae</taxon>
        <taxon>Eurotiales</taxon>
        <taxon>Aspergillaceae</taxon>
        <taxon>Aspergillus</taxon>
        <taxon>Aspergillus subgen. Aspergillus</taxon>
    </lineage>
</organism>
<keyword evidence="2" id="KW-0285">Flavoprotein</keyword>
<dbReference type="GO" id="GO:0071949">
    <property type="term" value="F:FAD binding"/>
    <property type="evidence" value="ECO:0007669"/>
    <property type="project" value="InterPro"/>
</dbReference>
<protein>
    <recommendedName>
        <fullName evidence="6">FAD-binding PCMH-type domain-containing protein</fullName>
    </recommendedName>
</protein>
<evidence type="ECO:0000256" key="4">
    <source>
        <dbReference type="ARBA" id="ARBA00023002"/>
    </source>
</evidence>
<dbReference type="PANTHER" id="PTHR42973">
    <property type="entry name" value="BINDING OXIDOREDUCTASE, PUTATIVE (AFU_ORTHOLOGUE AFUA_1G17690)-RELATED"/>
    <property type="match status" value="1"/>
</dbReference>
<dbReference type="GO" id="GO:0005737">
    <property type="term" value="C:cytoplasm"/>
    <property type="evidence" value="ECO:0007669"/>
    <property type="project" value="InterPro"/>
</dbReference>
<dbReference type="InterPro" id="IPR000836">
    <property type="entry name" value="PRTase_dom"/>
</dbReference>
<dbReference type="GO" id="GO:0019287">
    <property type="term" value="P:isopentenyl diphosphate biosynthetic process, mevalonate pathway"/>
    <property type="evidence" value="ECO:0007669"/>
    <property type="project" value="UniProtKB-UniPathway"/>
</dbReference>
<dbReference type="SUPFAM" id="SSF53335">
    <property type="entry name" value="S-adenosyl-L-methionine-dependent methyltransferases"/>
    <property type="match status" value="1"/>
</dbReference>
<dbReference type="InterPro" id="IPR029057">
    <property type="entry name" value="PRTase-like"/>
</dbReference>
<dbReference type="InterPro" id="IPR027417">
    <property type="entry name" value="P-loop_NTPase"/>
</dbReference>
<dbReference type="InterPro" id="IPR029063">
    <property type="entry name" value="SAM-dependent_MTases_sf"/>
</dbReference>
<accession>A0A1E3BJI3</accession>
<evidence type="ECO:0000256" key="1">
    <source>
        <dbReference type="ARBA" id="ARBA00005466"/>
    </source>
</evidence>
<feature type="domain" description="FAD-binding PCMH-type" evidence="6">
    <location>
        <begin position="439"/>
        <end position="631"/>
    </location>
</feature>
<dbReference type="Pfam" id="PF00156">
    <property type="entry name" value="Pribosyltran"/>
    <property type="match status" value="1"/>
</dbReference>
<evidence type="ECO:0000256" key="2">
    <source>
        <dbReference type="ARBA" id="ARBA00022630"/>
    </source>
</evidence>
<dbReference type="UniPathway" id="UPA00057">
    <property type="reaction ID" value="UER00099"/>
</dbReference>
<dbReference type="VEuPathDB" id="FungiDB:SI65_04152"/>
<dbReference type="Gene3D" id="3.40.50.300">
    <property type="entry name" value="P-loop containing nucleotide triphosphate hydrolases"/>
    <property type="match status" value="1"/>
</dbReference>
<feature type="region of interest" description="Disordered" evidence="5">
    <location>
        <begin position="1005"/>
        <end position="1030"/>
    </location>
</feature>
<dbReference type="InterPro" id="IPR036318">
    <property type="entry name" value="FAD-bd_PCMH-like_sf"/>
</dbReference>
<dbReference type="Proteomes" id="UP000094569">
    <property type="component" value="Unassembled WGS sequence"/>
</dbReference>
<evidence type="ECO:0000256" key="5">
    <source>
        <dbReference type="SAM" id="MobiDB-lite"/>
    </source>
</evidence>
<dbReference type="GO" id="GO:0004631">
    <property type="term" value="F:phosphomevalonate kinase activity"/>
    <property type="evidence" value="ECO:0007669"/>
    <property type="project" value="InterPro"/>
</dbReference>
<dbReference type="InterPro" id="IPR050416">
    <property type="entry name" value="FAD-linked_Oxidoreductase"/>
</dbReference>
<dbReference type="GO" id="GO:0006695">
    <property type="term" value="P:cholesterol biosynthetic process"/>
    <property type="evidence" value="ECO:0007669"/>
    <property type="project" value="InterPro"/>
</dbReference>
<dbReference type="SUPFAM" id="SSF56176">
    <property type="entry name" value="FAD-binding/transporter-associated domain-like"/>
    <property type="match status" value="2"/>
</dbReference>
<dbReference type="STRING" id="573508.A0A1E3BJI3"/>
<dbReference type="SUPFAM" id="SSF53271">
    <property type="entry name" value="PRTase-like"/>
    <property type="match status" value="1"/>
</dbReference>
<dbReference type="InterPro" id="IPR005919">
    <property type="entry name" value="Pmev_kin_anim"/>
</dbReference>
<dbReference type="Gene3D" id="3.40.50.150">
    <property type="entry name" value="Vaccinia Virus protein VP39"/>
    <property type="match status" value="1"/>
</dbReference>
<name>A0A1E3BJI3_ASPCR</name>
<dbReference type="Pfam" id="PF04275">
    <property type="entry name" value="P-mevalo_kinase"/>
    <property type="match status" value="1"/>
</dbReference>
<evidence type="ECO:0000313" key="8">
    <source>
        <dbReference type="Proteomes" id="UP000094569"/>
    </source>
</evidence>
<dbReference type="Gene3D" id="3.40.50.2020">
    <property type="match status" value="1"/>
</dbReference>
<comment type="caution">
    <text evidence="7">The sequence shown here is derived from an EMBL/GenBank/DDBJ whole genome shotgun (WGS) entry which is preliminary data.</text>
</comment>
<reference evidence="7 8" key="1">
    <citation type="journal article" date="2016" name="BMC Genomics">
        <title>Comparative genomic and transcriptomic analyses of the Fuzhuan brick tea-fermentation fungus Aspergillus cristatus.</title>
        <authorList>
            <person name="Ge Y."/>
            <person name="Wang Y."/>
            <person name="Liu Y."/>
            <person name="Tan Y."/>
            <person name="Ren X."/>
            <person name="Zhang X."/>
            <person name="Hyde K.D."/>
            <person name="Liu Y."/>
            <person name="Liu Z."/>
        </authorList>
    </citation>
    <scope>NUCLEOTIDE SEQUENCE [LARGE SCALE GENOMIC DNA]</scope>
    <source>
        <strain evidence="7 8">GZAAS20.1005</strain>
    </source>
</reference>